<keyword evidence="8" id="KW-1185">Reference proteome</keyword>
<dbReference type="Pfam" id="PF08100">
    <property type="entry name" value="Dimerisation"/>
    <property type="match status" value="1"/>
</dbReference>
<dbReference type="SUPFAM" id="SSF46785">
    <property type="entry name" value="Winged helix' DNA-binding domain"/>
    <property type="match status" value="1"/>
</dbReference>
<dbReference type="Proteomes" id="UP000236161">
    <property type="component" value="Unassembled WGS sequence"/>
</dbReference>
<keyword evidence="3" id="KW-0949">S-adenosyl-L-methionine</keyword>
<dbReference type="Gene3D" id="3.40.50.150">
    <property type="entry name" value="Vaccinia Virus protein VP39"/>
    <property type="match status" value="1"/>
</dbReference>
<dbReference type="AlphaFoldDB" id="A0A2H9ZXN1"/>
<feature type="active site" description="Proton acceptor" evidence="4">
    <location>
        <position position="268"/>
    </location>
</feature>
<dbReference type="Gene3D" id="1.10.10.10">
    <property type="entry name" value="Winged helix-like DNA-binding domain superfamily/Winged helix DNA-binding domain"/>
    <property type="match status" value="1"/>
</dbReference>
<dbReference type="InterPro" id="IPR036390">
    <property type="entry name" value="WH_DNA-bd_sf"/>
</dbReference>
<proteinExistence type="predicted"/>
<evidence type="ECO:0000313" key="7">
    <source>
        <dbReference type="EMBL" id="PKA48036.1"/>
    </source>
</evidence>
<dbReference type="OrthoDB" id="757282at2759"/>
<organism evidence="7 8">
    <name type="scientific">Apostasia shenzhenica</name>
    <dbReference type="NCBI Taxonomy" id="1088818"/>
    <lineage>
        <taxon>Eukaryota</taxon>
        <taxon>Viridiplantae</taxon>
        <taxon>Streptophyta</taxon>
        <taxon>Embryophyta</taxon>
        <taxon>Tracheophyta</taxon>
        <taxon>Spermatophyta</taxon>
        <taxon>Magnoliopsida</taxon>
        <taxon>Liliopsida</taxon>
        <taxon>Asparagales</taxon>
        <taxon>Orchidaceae</taxon>
        <taxon>Apostasioideae</taxon>
        <taxon>Apostasia</taxon>
    </lineage>
</organism>
<evidence type="ECO:0000259" key="6">
    <source>
        <dbReference type="Pfam" id="PF08100"/>
    </source>
</evidence>
<dbReference type="EMBL" id="KZ452995">
    <property type="protein sequence ID" value="PKA48036.1"/>
    <property type="molecule type" value="Genomic_DNA"/>
</dbReference>
<feature type="domain" description="O-methyltransferase dimerisation" evidence="6">
    <location>
        <begin position="26"/>
        <end position="111"/>
    </location>
</feature>
<keyword evidence="2 7" id="KW-0808">Transferase</keyword>
<dbReference type="GO" id="GO:0102303">
    <property type="term" value="F:resveratrol 3,5-O-dimethyltransferase activity"/>
    <property type="evidence" value="ECO:0007669"/>
    <property type="project" value="UniProtKB-EC"/>
</dbReference>
<evidence type="ECO:0000256" key="2">
    <source>
        <dbReference type="ARBA" id="ARBA00022679"/>
    </source>
</evidence>
<dbReference type="EC" id="2.1.1.240" evidence="7"/>
<feature type="domain" description="O-methyltransferase C-terminal" evidence="5">
    <location>
        <begin position="155"/>
        <end position="344"/>
    </location>
</feature>
<dbReference type="STRING" id="1088818.A0A2H9ZXN1"/>
<evidence type="ECO:0000256" key="3">
    <source>
        <dbReference type="ARBA" id="ARBA00022691"/>
    </source>
</evidence>
<sequence length="362" mass="39200">MARGTESINGVSAGEDDLRCEALVHKHMNSAVDAMVLRCALKLQIFDAIHRHAGRAVSVPDLAAAMPAASVHHSTLRRVLRYLANMHLLAVDGGEAEEVYTLTPASSIYLRTDSEKSLAAFVMLLTEAEMLAPFSALEACVAGKNGPDVPAIELVGGKSFYAMAAMDPAKGKVFDGAMKVMVRRTSEAVVKGCPAVFEGVATVVDVGGGEGIMAAAIARAFPTTKCVVLEQAHVVERAPEIERVEFVAGDMFVSLPRADALLFTRVLHNWSDEKAAEILKQCRKATDGDKGKVIIIDVVIDDSGDDEDVHQVKLIRDIIMMAHYGGKQRTKEEWRSLLSKVGFKNCSFTRLEAFEHVIEARP</sequence>
<name>A0A2H9ZXN1_9ASPA</name>
<dbReference type="PROSITE" id="PS51683">
    <property type="entry name" value="SAM_OMT_II"/>
    <property type="match status" value="1"/>
</dbReference>
<gene>
    <name evidence="7" type="ORF">AXF42_Ash015799</name>
</gene>
<dbReference type="CDD" id="cd02440">
    <property type="entry name" value="AdoMet_MTases"/>
    <property type="match status" value="1"/>
</dbReference>
<keyword evidence="1 7" id="KW-0489">Methyltransferase</keyword>
<accession>A0A2H9ZXN1</accession>
<evidence type="ECO:0000256" key="4">
    <source>
        <dbReference type="PIRSR" id="PIRSR005739-1"/>
    </source>
</evidence>
<evidence type="ECO:0000256" key="1">
    <source>
        <dbReference type="ARBA" id="ARBA00022603"/>
    </source>
</evidence>
<protein>
    <submittedName>
        <fullName evidence="7">(RS)-norcoclaurine 6-O-methyltransferase</fullName>
        <ecNumber evidence="7">2.1.1.240</ecNumber>
    </submittedName>
</protein>
<dbReference type="InterPro" id="IPR029063">
    <property type="entry name" value="SAM-dependent_MTases_sf"/>
</dbReference>
<evidence type="ECO:0000313" key="8">
    <source>
        <dbReference type="Proteomes" id="UP000236161"/>
    </source>
</evidence>
<dbReference type="PANTHER" id="PTHR11746">
    <property type="entry name" value="O-METHYLTRANSFERASE"/>
    <property type="match status" value="1"/>
</dbReference>
<dbReference type="InterPro" id="IPR016461">
    <property type="entry name" value="COMT-like"/>
</dbReference>
<evidence type="ECO:0000259" key="5">
    <source>
        <dbReference type="Pfam" id="PF00891"/>
    </source>
</evidence>
<dbReference type="Pfam" id="PF00891">
    <property type="entry name" value="Methyltransf_2"/>
    <property type="match status" value="1"/>
</dbReference>
<dbReference type="GO" id="GO:0008171">
    <property type="term" value="F:O-methyltransferase activity"/>
    <property type="evidence" value="ECO:0007669"/>
    <property type="project" value="InterPro"/>
</dbReference>
<dbReference type="InterPro" id="IPR001077">
    <property type="entry name" value="COMT_C"/>
</dbReference>
<dbReference type="SUPFAM" id="SSF53335">
    <property type="entry name" value="S-adenosyl-L-methionine-dependent methyltransferases"/>
    <property type="match status" value="1"/>
</dbReference>
<reference evidence="7 8" key="1">
    <citation type="journal article" date="2017" name="Nature">
        <title>The Apostasia genome and the evolution of orchids.</title>
        <authorList>
            <person name="Zhang G.Q."/>
            <person name="Liu K.W."/>
            <person name="Li Z."/>
            <person name="Lohaus R."/>
            <person name="Hsiao Y.Y."/>
            <person name="Niu S.C."/>
            <person name="Wang J.Y."/>
            <person name="Lin Y.C."/>
            <person name="Xu Q."/>
            <person name="Chen L.J."/>
            <person name="Yoshida K."/>
            <person name="Fujiwara S."/>
            <person name="Wang Z.W."/>
            <person name="Zhang Y.Q."/>
            <person name="Mitsuda N."/>
            <person name="Wang M."/>
            <person name="Liu G.H."/>
            <person name="Pecoraro L."/>
            <person name="Huang H.X."/>
            <person name="Xiao X.J."/>
            <person name="Lin M."/>
            <person name="Wu X.Y."/>
            <person name="Wu W.L."/>
            <person name="Chen Y.Y."/>
            <person name="Chang S.B."/>
            <person name="Sakamoto S."/>
            <person name="Ohme-Takagi M."/>
            <person name="Yagi M."/>
            <person name="Zeng S.J."/>
            <person name="Shen C.Y."/>
            <person name="Yeh C.M."/>
            <person name="Luo Y.B."/>
            <person name="Tsai W.C."/>
            <person name="Van de Peer Y."/>
            <person name="Liu Z.J."/>
        </authorList>
    </citation>
    <scope>NUCLEOTIDE SEQUENCE [LARGE SCALE GENOMIC DNA]</scope>
    <source>
        <strain evidence="8">cv. Shenzhen</strain>
        <tissue evidence="7">Stem</tissue>
    </source>
</reference>
<dbReference type="InterPro" id="IPR012967">
    <property type="entry name" value="COMT_dimerisation"/>
</dbReference>
<dbReference type="GO" id="GO:0032259">
    <property type="term" value="P:methylation"/>
    <property type="evidence" value="ECO:0007669"/>
    <property type="project" value="UniProtKB-KW"/>
</dbReference>
<dbReference type="GO" id="GO:0046983">
    <property type="term" value="F:protein dimerization activity"/>
    <property type="evidence" value="ECO:0007669"/>
    <property type="project" value="InterPro"/>
</dbReference>
<dbReference type="InterPro" id="IPR036388">
    <property type="entry name" value="WH-like_DNA-bd_sf"/>
</dbReference>
<dbReference type="PIRSF" id="PIRSF005739">
    <property type="entry name" value="O-mtase"/>
    <property type="match status" value="1"/>
</dbReference>